<feature type="domain" description="Acyl-CoA oxidase/dehydrogenase middle" evidence="12">
    <location>
        <begin position="162"/>
        <end position="270"/>
    </location>
</feature>
<evidence type="ECO:0000256" key="3">
    <source>
        <dbReference type="ARBA" id="ARBA00022630"/>
    </source>
</evidence>
<dbReference type="EMBL" id="SLWY01000010">
    <property type="protein sequence ID" value="TCO80979.1"/>
    <property type="molecule type" value="Genomic_DNA"/>
</dbReference>
<evidence type="ECO:0000259" key="14">
    <source>
        <dbReference type="Pfam" id="PF12806"/>
    </source>
</evidence>
<evidence type="ECO:0000256" key="8">
    <source>
        <dbReference type="ARBA" id="ARBA00066694"/>
    </source>
</evidence>
<evidence type="ECO:0000313" key="16">
    <source>
        <dbReference type="Proteomes" id="UP000295765"/>
    </source>
</evidence>
<dbReference type="Pfam" id="PF00441">
    <property type="entry name" value="Acyl-CoA_dh_1"/>
    <property type="match status" value="1"/>
</dbReference>
<dbReference type="InterPro" id="IPR006091">
    <property type="entry name" value="Acyl-CoA_Oxase/DH_mid-dom"/>
</dbReference>
<evidence type="ECO:0000256" key="1">
    <source>
        <dbReference type="ARBA" id="ARBA00001974"/>
    </source>
</evidence>
<dbReference type="InterPro" id="IPR046373">
    <property type="entry name" value="Acyl-CoA_Oxase/DH_mid-dom_sf"/>
</dbReference>
<feature type="domain" description="Acetyl-CoA dehydrogenase-like C-terminal" evidence="14">
    <location>
        <begin position="462"/>
        <end position="588"/>
    </location>
</feature>
<keyword evidence="5 10" id="KW-0560">Oxidoreductase</keyword>
<dbReference type="Gene3D" id="1.10.540.10">
    <property type="entry name" value="Acyl-CoA dehydrogenase/oxidase, N-terminal domain"/>
    <property type="match status" value="1"/>
</dbReference>
<dbReference type="InterPro" id="IPR009100">
    <property type="entry name" value="AcylCoA_DH/oxidase_NM_dom_sf"/>
</dbReference>
<sequence length="593" mass="63345">MSSYTAPIRDMSFVINELAGLDAVTALPGCEEVGAELVEAVLEEAGKLAASVLDPLNHAGDRNGARWTEAGVIAAPGFKDAYWQFVEGGWNGLACPVDYEGQGLPELLGTATHEMWNAANMSFALCPMLTLGAIEAINHYAVDALKDAYLPNMVSGRWTGTMNLTEPQAGSDLAAVRSKAVPDGDAYRITGQKIFITWGDHDMTENVVHLVLARLPDAPPGVKGISLFLVPKFVLDADGAPATRNGVHCVSIEHKLGIHGSPTCVLAFEDAVGYLVGTANKGLAHMFTMMNEARLKVGLQGVAIAERAYQQARWYANDRVQGRTVRDRGEARSPIIGHPDVRRMLLTMKAQTEAMRALAYTTAAQVDIARRHPDEAERRRAQARVDLMIPIVKGWSTETGQDVTSIGIQVHGGMGYVEETGAAQYFRDARITTIYEGTTAIQANDLVGRKLAHDRGSAMQALLADMRATLAELADAPGDDLAAIRAGLAPAVDALAEVTDWVVANHETDPAEVLGAAYNVLMLAGCVCGGWQMARAALAATRKLVAGDDPAFHEAKLLTARFYAEQILPRAGALLTGAKAGARTLMALAPEQF</sequence>
<comment type="cofactor">
    <cofactor evidence="1 10">
        <name>FAD</name>
        <dbReference type="ChEBI" id="CHEBI:57692"/>
    </cofactor>
</comment>
<evidence type="ECO:0000313" key="15">
    <source>
        <dbReference type="EMBL" id="TCO80979.1"/>
    </source>
</evidence>
<dbReference type="Pfam" id="PF12806">
    <property type="entry name" value="Acyl-CoA_dh_C"/>
    <property type="match status" value="1"/>
</dbReference>
<evidence type="ECO:0000256" key="2">
    <source>
        <dbReference type="ARBA" id="ARBA00009347"/>
    </source>
</evidence>
<accession>A0A4R2L9N7</accession>
<evidence type="ECO:0000256" key="5">
    <source>
        <dbReference type="ARBA" id="ARBA00023002"/>
    </source>
</evidence>
<name>A0A4R2L9N7_9GAMM</name>
<reference evidence="15 16" key="1">
    <citation type="submission" date="2019-03" db="EMBL/GenBank/DDBJ databases">
        <title>Genomic Encyclopedia of Type Strains, Phase IV (KMG-IV): sequencing the most valuable type-strain genomes for metagenomic binning, comparative biology and taxonomic classification.</title>
        <authorList>
            <person name="Goeker M."/>
        </authorList>
    </citation>
    <scope>NUCLEOTIDE SEQUENCE [LARGE SCALE GENOMIC DNA]</scope>
    <source>
        <strain evidence="15 16">DSM 25287</strain>
    </source>
</reference>
<dbReference type="Proteomes" id="UP000295765">
    <property type="component" value="Unassembled WGS sequence"/>
</dbReference>
<dbReference type="PANTHER" id="PTHR42803">
    <property type="entry name" value="ACYL-COA DEHYDROGENASE"/>
    <property type="match status" value="1"/>
</dbReference>
<feature type="domain" description="Acyl-CoA dehydrogenase/oxidase C-terminal" evidence="11">
    <location>
        <begin position="280"/>
        <end position="446"/>
    </location>
</feature>
<dbReference type="Pfam" id="PF02770">
    <property type="entry name" value="Acyl-CoA_dh_M"/>
    <property type="match status" value="1"/>
</dbReference>
<organism evidence="15 16">
    <name type="scientific">Plasticicumulans lactativorans</name>
    <dbReference type="NCBI Taxonomy" id="1133106"/>
    <lineage>
        <taxon>Bacteria</taxon>
        <taxon>Pseudomonadati</taxon>
        <taxon>Pseudomonadota</taxon>
        <taxon>Gammaproteobacteria</taxon>
        <taxon>Candidatus Competibacteraceae</taxon>
        <taxon>Plasticicumulans</taxon>
    </lineage>
</organism>
<dbReference type="EC" id="1.3.99.41" evidence="8"/>
<dbReference type="InterPro" id="IPR037069">
    <property type="entry name" value="AcylCoA_DH/ox_N_sf"/>
</dbReference>
<dbReference type="InterPro" id="IPR052166">
    <property type="entry name" value="Diverse_Acyl-CoA_DH"/>
</dbReference>
<comment type="catalytic activity">
    <reaction evidence="6">
        <text>3-(methylsulfanyl)propanoyl-CoA + oxidized [electron-transfer flavoprotein] + H(+) = 3-(methylsulfanyl)acryloyl-CoA + reduced [electron-transfer flavoprotein]</text>
        <dbReference type="Rhea" id="RHEA:52612"/>
        <dbReference type="Rhea" id="RHEA-COMP:10685"/>
        <dbReference type="Rhea" id="RHEA-COMP:10686"/>
        <dbReference type="ChEBI" id="CHEBI:15378"/>
        <dbReference type="ChEBI" id="CHEBI:57692"/>
        <dbReference type="ChEBI" id="CHEBI:58307"/>
        <dbReference type="ChEBI" id="CHEBI:82815"/>
        <dbReference type="ChEBI" id="CHEBI:84994"/>
        <dbReference type="EC" id="1.3.99.41"/>
    </reaction>
    <physiologicalReaction direction="left-to-right" evidence="6">
        <dbReference type="Rhea" id="RHEA:52613"/>
    </physiologicalReaction>
</comment>
<comment type="similarity">
    <text evidence="2 10">Belongs to the acyl-CoA dehydrogenase family.</text>
</comment>
<dbReference type="InterPro" id="IPR036250">
    <property type="entry name" value="AcylCo_DH-like_C"/>
</dbReference>
<evidence type="ECO:0000259" key="13">
    <source>
        <dbReference type="Pfam" id="PF02771"/>
    </source>
</evidence>
<dbReference type="RefSeq" id="WP_132542108.1">
    <property type="nucleotide sequence ID" value="NZ_SLWY01000010.1"/>
</dbReference>
<dbReference type="SUPFAM" id="SSF47203">
    <property type="entry name" value="Acyl-CoA dehydrogenase C-terminal domain-like"/>
    <property type="match status" value="1"/>
</dbReference>
<evidence type="ECO:0000256" key="10">
    <source>
        <dbReference type="RuleBase" id="RU362125"/>
    </source>
</evidence>
<keyword evidence="16" id="KW-1185">Reference proteome</keyword>
<evidence type="ECO:0000256" key="7">
    <source>
        <dbReference type="ARBA" id="ARBA00058683"/>
    </source>
</evidence>
<dbReference type="InterPro" id="IPR025878">
    <property type="entry name" value="Acyl-CoA_dh-like_C_dom"/>
</dbReference>
<gene>
    <name evidence="15" type="ORF">EV699_1101</name>
</gene>
<dbReference type="GO" id="GO:0016627">
    <property type="term" value="F:oxidoreductase activity, acting on the CH-CH group of donors"/>
    <property type="evidence" value="ECO:0007669"/>
    <property type="project" value="InterPro"/>
</dbReference>
<proteinExistence type="inferred from homology"/>
<dbReference type="AlphaFoldDB" id="A0A4R2L9N7"/>
<keyword evidence="3 10" id="KW-0285">Flavoprotein</keyword>
<protein>
    <recommendedName>
        <fullName evidence="9">3-methylmercaptopropionyl-CoA dehydrogenase</fullName>
        <ecNumber evidence="8">1.3.99.41</ecNumber>
    </recommendedName>
</protein>
<dbReference type="FunFam" id="2.40.110.10:FF:000031">
    <property type="entry name" value="Acyl-CoA dehydrogenase, putative"/>
    <property type="match status" value="1"/>
</dbReference>
<evidence type="ECO:0000259" key="11">
    <source>
        <dbReference type="Pfam" id="PF00441"/>
    </source>
</evidence>
<comment type="function">
    <text evidence="7">Involved in the assimilation of dimethylsulphoniopropionate (DMSP), an important compound in the fixation of carbon in marine phytoplankton, by mediating the conversion of 3-(methylthio)propanoyl-CoA (MMPA-CoA) to 3-(methylthio)acryloyl-CoA (MTA-CoA).</text>
</comment>
<keyword evidence="4 10" id="KW-0274">FAD</keyword>
<evidence type="ECO:0000256" key="4">
    <source>
        <dbReference type="ARBA" id="ARBA00022827"/>
    </source>
</evidence>
<feature type="domain" description="Acyl-CoA dehydrogenase/oxidase N-terminal" evidence="13">
    <location>
        <begin position="76"/>
        <end position="156"/>
    </location>
</feature>
<dbReference type="SUPFAM" id="SSF56645">
    <property type="entry name" value="Acyl-CoA dehydrogenase NM domain-like"/>
    <property type="match status" value="1"/>
</dbReference>
<dbReference type="Pfam" id="PF02771">
    <property type="entry name" value="Acyl-CoA_dh_N"/>
    <property type="match status" value="1"/>
</dbReference>
<dbReference type="GO" id="GO:0050660">
    <property type="term" value="F:flavin adenine dinucleotide binding"/>
    <property type="evidence" value="ECO:0007669"/>
    <property type="project" value="InterPro"/>
</dbReference>
<dbReference type="Gene3D" id="1.20.140.10">
    <property type="entry name" value="Butyryl-CoA Dehydrogenase, subunit A, domain 3"/>
    <property type="match status" value="1"/>
</dbReference>
<dbReference type="InterPro" id="IPR009075">
    <property type="entry name" value="AcylCo_DH/oxidase_C"/>
</dbReference>
<dbReference type="Gene3D" id="2.40.110.10">
    <property type="entry name" value="Butyryl-CoA Dehydrogenase, subunit A, domain 2"/>
    <property type="match status" value="1"/>
</dbReference>
<evidence type="ECO:0000256" key="6">
    <source>
        <dbReference type="ARBA" id="ARBA00051388"/>
    </source>
</evidence>
<comment type="caution">
    <text evidence="15">The sequence shown here is derived from an EMBL/GenBank/DDBJ whole genome shotgun (WGS) entry which is preliminary data.</text>
</comment>
<evidence type="ECO:0000259" key="12">
    <source>
        <dbReference type="Pfam" id="PF02770"/>
    </source>
</evidence>
<dbReference type="PANTHER" id="PTHR42803:SF1">
    <property type="entry name" value="BROAD-SPECIFICITY LINEAR ACYL-COA DEHYDROGENASE FADE5"/>
    <property type="match status" value="1"/>
</dbReference>
<dbReference type="InterPro" id="IPR013786">
    <property type="entry name" value="AcylCoA_DH/ox_N"/>
</dbReference>
<dbReference type="OrthoDB" id="9807883at2"/>
<evidence type="ECO:0000256" key="9">
    <source>
        <dbReference type="ARBA" id="ARBA00069043"/>
    </source>
</evidence>